<dbReference type="Pfam" id="PF13692">
    <property type="entry name" value="Glyco_trans_1_4"/>
    <property type="match status" value="1"/>
</dbReference>
<dbReference type="Proteomes" id="UP000216101">
    <property type="component" value="Unassembled WGS sequence"/>
</dbReference>
<dbReference type="PANTHER" id="PTHR46401">
    <property type="entry name" value="GLYCOSYLTRANSFERASE WBBK-RELATED"/>
    <property type="match status" value="1"/>
</dbReference>
<keyword evidence="1 2" id="KW-0808">Transferase</keyword>
<comment type="caution">
    <text evidence="2">The sequence shown here is derived from an EMBL/GenBank/DDBJ whole genome shotgun (WGS) entry which is preliminary data.</text>
</comment>
<protein>
    <submittedName>
        <fullName evidence="2">Glycosyl transferase</fullName>
    </submittedName>
</protein>
<dbReference type="SUPFAM" id="SSF53756">
    <property type="entry name" value="UDP-Glycosyltransferase/glycogen phosphorylase"/>
    <property type="match status" value="1"/>
</dbReference>
<dbReference type="GO" id="GO:0009103">
    <property type="term" value="P:lipopolysaccharide biosynthetic process"/>
    <property type="evidence" value="ECO:0007669"/>
    <property type="project" value="TreeGrafter"/>
</dbReference>
<dbReference type="EMBL" id="NHNI01000001">
    <property type="protein sequence ID" value="OZY86256.1"/>
    <property type="molecule type" value="Genomic_DNA"/>
</dbReference>
<dbReference type="PANTHER" id="PTHR46401:SF2">
    <property type="entry name" value="GLYCOSYLTRANSFERASE WBBK-RELATED"/>
    <property type="match status" value="1"/>
</dbReference>
<gene>
    <name evidence="2" type="ORF">CBP51_04300</name>
</gene>
<dbReference type="RefSeq" id="WP_094983966.1">
    <property type="nucleotide sequence ID" value="NZ_NHNI01000001.1"/>
</dbReference>
<evidence type="ECO:0000313" key="3">
    <source>
        <dbReference type="Proteomes" id="UP000216101"/>
    </source>
</evidence>
<dbReference type="AlphaFoldDB" id="A0A266Q9G2"/>
<name>A0A266Q9G2_9GAMM</name>
<dbReference type="CDD" id="cd03801">
    <property type="entry name" value="GT4_PimA-like"/>
    <property type="match status" value="1"/>
</dbReference>
<reference evidence="3" key="1">
    <citation type="submission" date="2017-05" db="EMBL/GenBank/DDBJ databases">
        <authorList>
            <person name="Barney B.M."/>
        </authorList>
    </citation>
    <scope>NUCLEOTIDE SEQUENCE [LARGE SCALE GENOMIC DNA]</scope>
    <source>
        <strain evidence="3">PSBB022</strain>
    </source>
</reference>
<evidence type="ECO:0000313" key="2">
    <source>
        <dbReference type="EMBL" id="OZY86256.1"/>
    </source>
</evidence>
<keyword evidence="3" id="KW-1185">Reference proteome</keyword>
<dbReference type="GO" id="GO:0016757">
    <property type="term" value="F:glycosyltransferase activity"/>
    <property type="evidence" value="ECO:0007669"/>
    <property type="project" value="TreeGrafter"/>
</dbReference>
<accession>A0A266Q9G2</accession>
<organism evidence="2 3">
    <name type="scientific">Cellvibrio mixtus</name>
    <dbReference type="NCBI Taxonomy" id="39650"/>
    <lineage>
        <taxon>Bacteria</taxon>
        <taxon>Pseudomonadati</taxon>
        <taxon>Pseudomonadota</taxon>
        <taxon>Gammaproteobacteria</taxon>
        <taxon>Cellvibrionales</taxon>
        <taxon>Cellvibrionaceae</taxon>
        <taxon>Cellvibrio</taxon>
    </lineage>
</organism>
<sequence length="360" mass="40549">MKLFAAPAFSNEKVNPYNALLYRELQQLGVEVEEYRHSKALRTPADIVHFHWPDGDINRASLGKSLQRMLLMIAMVCLFKWRGTKILWTVHNTAPHDARRPQLSNTFMQWFARRCDGFIFMSEANRAAFYQHYNPSPHSHYAIIPHGHYRSCYPPAIDSLSAKTRLGLDPTKKVLLFIGMIKPYKNIDGLMQAFNQIALGDYQLVIAGTADTAPPELRSALETLKNNRTQLFLRFIPDDELAVFMSAADTVILPYKAILNSGALLLALSYNRPVIAPHMGAVAELQKKLGRQWIYGYASDLTPTSLTHALLALEHSNRPEACPLDSYSWDKLAAQTLDFYRQSGTPAHTVATATPSDKPH</sequence>
<dbReference type="Gene3D" id="3.40.50.2000">
    <property type="entry name" value="Glycogen Phosphorylase B"/>
    <property type="match status" value="2"/>
</dbReference>
<evidence type="ECO:0000256" key="1">
    <source>
        <dbReference type="ARBA" id="ARBA00022679"/>
    </source>
</evidence>
<proteinExistence type="predicted"/>